<feature type="region of interest" description="Disordered" evidence="1">
    <location>
        <begin position="428"/>
        <end position="457"/>
    </location>
</feature>
<sequence>MSGWARRVHRGASTLSSVVTSCGYNAPYTIRMEKVKFGCALEDTCRAHGDIPGPLLVLVLCINKLGPHKRDVFRAPGHQGNVKKLTEFLEQGRLVNLDKFSVHTLASVLKKFLRKIPGGIFGSDIESSLLEAIQDEALPLDDKRDQIAQIISDLPPLTQRLLVLICGTLRTITASSETNRMNAEALGVSVAPSFFRSCDGINKTARMEDIVKFKNATRAMRFLIEQFGSSNVYGRENYEYYARMTGRALRVDGGWIFADRYPFAVHADAAAMLLGRAPPSLEISEARGETAGLCDEDQVVPPWLLPGCGDGSAGGAGLSSCASTPILNLSGVSQYEGGEVACCGRLSSSLEDNTLLPHSLALKAASAVAASRHNGTSSGVACYINPGWRTDPNGARSLSCICEYQQQLQVQGEAGNNNGEYGAVGTAGEARWTESSSSKRRSDQLQPQPAYPVGSSTSAAAANLSGLIQDHLQQHPTGPYKFHHHQPEPDHRCMTVPMSTVERSVGVTSGAVADAAYDHGAAMIQLLRRGKCSDAGGHDDPGQDHQRFDGNHDGSAENNTNITRNGRFATARCQDQLADEPENASSRHGCMQVLIKGSPAKKPNLMMHSQAVTDGLCPGTEVRVVRRETIKRECKEYRDSGLETTSLLLQTNLVEAWLPIEHLQRASDETAKQVKDSPATHKSMSFLPLVHERQTERMRTRSEWFLNPGPRPETTSAVNLATPGNSLAVGNSPTKNALAPPNRFPLTGLNTACRTDENVFLAIPSLGNSSRTPLAPLGTPTLLGGPNCAPLTNSNGNNNAHTVVNSSLSTSALSIPLSGSLLNVDRSSSTNSTSSNSSAPGIQRKTSLKRSNSRKNKENSAYGSAKRTSSGSTISAAVDAQNGASEGAQRAGSPATGGTGGVVTENVANISGATTTAHGQYKAFL</sequence>
<feature type="compositionally biased region" description="Low complexity" evidence="1">
    <location>
        <begin position="827"/>
        <end position="838"/>
    </location>
</feature>
<dbReference type="GO" id="GO:0005096">
    <property type="term" value="F:GTPase activator activity"/>
    <property type="evidence" value="ECO:0007669"/>
    <property type="project" value="TreeGrafter"/>
</dbReference>
<proteinExistence type="predicted"/>
<dbReference type="CDD" id="cd00159">
    <property type="entry name" value="RhoGAP"/>
    <property type="match status" value="1"/>
</dbReference>
<feature type="region of interest" description="Disordered" evidence="1">
    <location>
        <begin position="534"/>
        <end position="562"/>
    </location>
</feature>
<dbReference type="RefSeq" id="XP_022647883.1">
    <property type="nucleotide sequence ID" value="XM_022792148.1"/>
</dbReference>
<dbReference type="PANTHER" id="PTHR23179">
    <property type="entry name" value="T-CELL ACTIVATION RHO GTPASE ACTIVATING PROTEIN-RELATED"/>
    <property type="match status" value="1"/>
</dbReference>
<dbReference type="PROSITE" id="PS51257">
    <property type="entry name" value="PROKAR_LIPOPROTEIN"/>
    <property type="match status" value="1"/>
</dbReference>
<dbReference type="AlphaFoldDB" id="A0A7M7J8R6"/>
<dbReference type="Proteomes" id="UP000594260">
    <property type="component" value="Unplaced"/>
</dbReference>
<dbReference type="SUPFAM" id="SSF48350">
    <property type="entry name" value="GTPase activation domain, GAP"/>
    <property type="match status" value="1"/>
</dbReference>
<dbReference type="OrthoDB" id="9994905at2759"/>
<dbReference type="PROSITE" id="PS50238">
    <property type="entry name" value="RHOGAP"/>
    <property type="match status" value="1"/>
</dbReference>
<dbReference type="GO" id="GO:0007165">
    <property type="term" value="P:signal transduction"/>
    <property type="evidence" value="ECO:0007669"/>
    <property type="project" value="InterPro"/>
</dbReference>
<dbReference type="InterPro" id="IPR008936">
    <property type="entry name" value="Rho_GTPase_activation_prot"/>
</dbReference>
<dbReference type="Gene3D" id="1.10.555.10">
    <property type="entry name" value="Rho GTPase activation protein"/>
    <property type="match status" value="1"/>
</dbReference>
<dbReference type="GeneID" id="111244758"/>
<evidence type="ECO:0000256" key="1">
    <source>
        <dbReference type="SAM" id="MobiDB-lite"/>
    </source>
</evidence>
<dbReference type="InParanoid" id="A0A7M7J8R6"/>
<dbReference type="Pfam" id="PF00620">
    <property type="entry name" value="RhoGAP"/>
    <property type="match status" value="1"/>
</dbReference>
<dbReference type="PANTHER" id="PTHR23179:SF27">
    <property type="entry name" value="RHO GTPASE ACTIVATING PROTEIN AT 71E, ISOFORM D"/>
    <property type="match status" value="1"/>
</dbReference>
<feature type="compositionally biased region" description="Basic and acidic residues" evidence="1">
    <location>
        <begin position="536"/>
        <end position="555"/>
    </location>
</feature>
<protein>
    <recommendedName>
        <fullName evidence="2">Rho-GAP domain-containing protein</fullName>
    </recommendedName>
</protein>
<reference evidence="3" key="1">
    <citation type="submission" date="2021-01" db="UniProtKB">
        <authorList>
            <consortium name="EnsemblMetazoa"/>
        </authorList>
    </citation>
    <scope>IDENTIFICATION</scope>
</reference>
<evidence type="ECO:0000313" key="3">
    <source>
        <dbReference type="EnsemblMetazoa" id="XP_022647883"/>
    </source>
</evidence>
<dbReference type="EnsemblMetazoa" id="XM_022792148">
    <property type="protein sequence ID" value="XP_022647883"/>
    <property type="gene ID" value="LOC111244758"/>
</dbReference>
<feature type="region of interest" description="Disordered" evidence="1">
    <location>
        <begin position="881"/>
        <end position="900"/>
    </location>
</feature>
<name>A0A7M7J8R6_VARDE</name>
<feature type="domain" description="Rho-GAP" evidence="2">
    <location>
        <begin position="39"/>
        <end position="231"/>
    </location>
</feature>
<accession>A0A7M7J8R6</accession>
<dbReference type="FunCoup" id="A0A7M7J8R6">
    <property type="interactions" value="13"/>
</dbReference>
<dbReference type="InterPro" id="IPR000198">
    <property type="entry name" value="RhoGAP_dom"/>
</dbReference>
<feature type="compositionally biased region" description="Polar residues" evidence="1">
    <location>
        <begin position="859"/>
        <end position="875"/>
    </location>
</feature>
<dbReference type="KEGG" id="vde:111244758"/>
<evidence type="ECO:0000313" key="4">
    <source>
        <dbReference type="Proteomes" id="UP000594260"/>
    </source>
</evidence>
<evidence type="ECO:0000259" key="2">
    <source>
        <dbReference type="PROSITE" id="PS50238"/>
    </source>
</evidence>
<feature type="region of interest" description="Disordered" evidence="1">
    <location>
        <begin position="824"/>
        <end position="875"/>
    </location>
</feature>
<keyword evidence="4" id="KW-1185">Reference proteome</keyword>
<dbReference type="CTD" id="39693"/>
<dbReference type="SMART" id="SM00324">
    <property type="entry name" value="RhoGAP"/>
    <property type="match status" value="1"/>
</dbReference>
<organism evidence="3 4">
    <name type="scientific">Varroa destructor</name>
    <name type="common">Honeybee mite</name>
    <dbReference type="NCBI Taxonomy" id="109461"/>
    <lineage>
        <taxon>Eukaryota</taxon>
        <taxon>Metazoa</taxon>
        <taxon>Ecdysozoa</taxon>
        <taxon>Arthropoda</taxon>
        <taxon>Chelicerata</taxon>
        <taxon>Arachnida</taxon>
        <taxon>Acari</taxon>
        <taxon>Parasitiformes</taxon>
        <taxon>Mesostigmata</taxon>
        <taxon>Gamasina</taxon>
        <taxon>Dermanyssoidea</taxon>
        <taxon>Varroidae</taxon>
        <taxon>Varroa</taxon>
    </lineage>
</organism>